<proteinExistence type="predicted"/>
<sequence>MSLTLRDPHDSAPFMGVAVHEAISFIVEALKDPLNPSWCLSSILACMLVINPDLPDGHDDGDEREALINRNHPFATAIVAFLTVKRSVSSIKKLATRWSKCSCAYSDMSAHDPAMRIHQIVTMMAVTRGQQYGGDGSMDEIETIVRNFTQWVEGAIIKVKPFSIAKGRHPDLWPATPKDIIPYGPETTIESLVRWSRLFDTARVFSLIHIFVHICGPVMVPAIVTSRSTPNFMVDHGLQICSNLFSAPLNAKGEVDVVTAEIYIHELRWTGSLVHSIRNLPPLLYRDFHFGVATSIFNFATRTLAAINSPIIPKSHRSWLEPWADRLAQYGAILYTTLAEQMTIPVARVHPAIRTEMDQMATPSPPAEFACEMMRHARSIQFCFASGCPESAQSSGRVYKRCSGCRVVAYCSVQCQTRAWTDQHHPHKDICKKMKQVYDIGGDYLHREADQDKFVREMKRADIKDTMLQGIGLWLSTAYTKLQRNGPLLTSSVRQYVLQKKGPLYAEGVEKHLDHVESALLPKPKPRKGRR</sequence>
<reference evidence="6 7" key="1">
    <citation type="submission" date="2014-04" db="EMBL/GenBank/DDBJ databases">
        <authorList>
            <consortium name="DOE Joint Genome Institute"/>
            <person name="Kuo A."/>
            <person name="Tarkka M."/>
            <person name="Buscot F."/>
            <person name="Kohler A."/>
            <person name="Nagy L.G."/>
            <person name="Floudas D."/>
            <person name="Copeland A."/>
            <person name="Barry K.W."/>
            <person name="Cichocki N."/>
            <person name="Veneault-Fourrey C."/>
            <person name="LaButti K."/>
            <person name="Lindquist E.A."/>
            <person name="Lipzen A."/>
            <person name="Lundell T."/>
            <person name="Morin E."/>
            <person name="Murat C."/>
            <person name="Sun H."/>
            <person name="Tunlid A."/>
            <person name="Henrissat B."/>
            <person name="Grigoriev I.V."/>
            <person name="Hibbett D.S."/>
            <person name="Martin F."/>
            <person name="Nordberg H.P."/>
            <person name="Cantor M.N."/>
            <person name="Hua S.X."/>
        </authorList>
    </citation>
    <scope>NUCLEOTIDE SEQUENCE [LARGE SCALE GENOMIC DNA]</scope>
    <source>
        <strain evidence="6 7">F 1598</strain>
    </source>
</reference>
<dbReference type="Gene3D" id="6.10.140.2220">
    <property type="match status" value="1"/>
</dbReference>
<dbReference type="PROSITE" id="PS50865">
    <property type="entry name" value="ZF_MYND_2"/>
    <property type="match status" value="1"/>
</dbReference>
<evidence type="ECO:0000259" key="5">
    <source>
        <dbReference type="PROSITE" id="PS50865"/>
    </source>
</evidence>
<protein>
    <recommendedName>
        <fullName evidence="5">MYND-type domain-containing protein</fullName>
    </recommendedName>
</protein>
<keyword evidence="3" id="KW-0862">Zinc</keyword>
<dbReference type="SUPFAM" id="SSF144232">
    <property type="entry name" value="HIT/MYND zinc finger-like"/>
    <property type="match status" value="1"/>
</dbReference>
<dbReference type="Pfam" id="PF01753">
    <property type="entry name" value="zf-MYND"/>
    <property type="match status" value="1"/>
</dbReference>
<gene>
    <name evidence="6" type="ORF">PILCRDRAFT_8508</name>
</gene>
<dbReference type="Proteomes" id="UP000054166">
    <property type="component" value="Unassembled WGS sequence"/>
</dbReference>
<evidence type="ECO:0000256" key="1">
    <source>
        <dbReference type="ARBA" id="ARBA00022723"/>
    </source>
</evidence>
<dbReference type="EMBL" id="KN832997">
    <property type="protein sequence ID" value="KIM81857.1"/>
    <property type="molecule type" value="Genomic_DNA"/>
</dbReference>
<evidence type="ECO:0000256" key="3">
    <source>
        <dbReference type="ARBA" id="ARBA00022833"/>
    </source>
</evidence>
<dbReference type="HOGENOM" id="CLU_494357_0_0_1"/>
<dbReference type="InParanoid" id="A0A0C3BWW3"/>
<evidence type="ECO:0000313" key="6">
    <source>
        <dbReference type="EMBL" id="KIM81857.1"/>
    </source>
</evidence>
<organism evidence="6 7">
    <name type="scientific">Piloderma croceum (strain F 1598)</name>
    <dbReference type="NCBI Taxonomy" id="765440"/>
    <lineage>
        <taxon>Eukaryota</taxon>
        <taxon>Fungi</taxon>
        <taxon>Dikarya</taxon>
        <taxon>Basidiomycota</taxon>
        <taxon>Agaricomycotina</taxon>
        <taxon>Agaricomycetes</taxon>
        <taxon>Agaricomycetidae</taxon>
        <taxon>Atheliales</taxon>
        <taxon>Atheliaceae</taxon>
        <taxon>Piloderma</taxon>
    </lineage>
</organism>
<dbReference type="OrthoDB" id="2998255at2759"/>
<keyword evidence="2 4" id="KW-0863">Zinc-finger</keyword>
<accession>A0A0C3BWW3</accession>
<dbReference type="InterPro" id="IPR002893">
    <property type="entry name" value="Znf_MYND"/>
</dbReference>
<keyword evidence="7" id="KW-1185">Reference proteome</keyword>
<reference evidence="7" key="2">
    <citation type="submission" date="2015-01" db="EMBL/GenBank/DDBJ databases">
        <title>Evolutionary Origins and Diversification of the Mycorrhizal Mutualists.</title>
        <authorList>
            <consortium name="DOE Joint Genome Institute"/>
            <consortium name="Mycorrhizal Genomics Consortium"/>
            <person name="Kohler A."/>
            <person name="Kuo A."/>
            <person name="Nagy L.G."/>
            <person name="Floudas D."/>
            <person name="Copeland A."/>
            <person name="Barry K.W."/>
            <person name="Cichocki N."/>
            <person name="Veneault-Fourrey C."/>
            <person name="LaButti K."/>
            <person name="Lindquist E.A."/>
            <person name="Lipzen A."/>
            <person name="Lundell T."/>
            <person name="Morin E."/>
            <person name="Murat C."/>
            <person name="Riley R."/>
            <person name="Ohm R."/>
            <person name="Sun H."/>
            <person name="Tunlid A."/>
            <person name="Henrissat B."/>
            <person name="Grigoriev I.V."/>
            <person name="Hibbett D.S."/>
            <person name="Martin F."/>
        </authorList>
    </citation>
    <scope>NUCLEOTIDE SEQUENCE [LARGE SCALE GENOMIC DNA]</scope>
    <source>
        <strain evidence="7">F 1598</strain>
    </source>
</reference>
<evidence type="ECO:0000256" key="2">
    <source>
        <dbReference type="ARBA" id="ARBA00022771"/>
    </source>
</evidence>
<name>A0A0C3BWW3_PILCF</name>
<evidence type="ECO:0000256" key="4">
    <source>
        <dbReference type="PROSITE-ProRule" id="PRU00134"/>
    </source>
</evidence>
<dbReference type="AlphaFoldDB" id="A0A0C3BWW3"/>
<dbReference type="GO" id="GO:0008270">
    <property type="term" value="F:zinc ion binding"/>
    <property type="evidence" value="ECO:0007669"/>
    <property type="project" value="UniProtKB-KW"/>
</dbReference>
<evidence type="ECO:0000313" key="7">
    <source>
        <dbReference type="Proteomes" id="UP000054166"/>
    </source>
</evidence>
<feature type="domain" description="MYND-type" evidence="5">
    <location>
        <begin position="385"/>
        <end position="431"/>
    </location>
</feature>
<keyword evidence="1" id="KW-0479">Metal-binding</keyword>